<dbReference type="EMBL" id="JACMYH010000001">
    <property type="protein sequence ID" value="MBC2676920.1"/>
    <property type="molecule type" value="Genomic_DNA"/>
</dbReference>
<sequence length="270" mass="29668">MANVQHTDSGTTDPQVAPPSIGAHYTNTASGQTWVAHGTARVEDWGSPLPGHALVATGNELVLNHKQPITVWRLTPGQFNPLLVLPDITEPGFYEVLLVLENTSGVQFEINVVGSGNTERIDKILRASVSSATVYRFHCWVPLESVGGSNFWTQAERTYHVEGSDYIPRSDNTSLTIAGADRKFSWSFNNTRSADLILKEVGNSNRMDPIVDVELLILNFTGGVVTITVDTAEGYPLKDVTQIIVQPNTGQRYTLTFCRSRWSVAKIQEV</sequence>
<organism evidence="2 3">
    <name type="scientific">Pseudomonas baltica</name>
    <dbReference type="NCBI Taxonomy" id="2762576"/>
    <lineage>
        <taxon>Bacteria</taxon>
        <taxon>Pseudomonadati</taxon>
        <taxon>Pseudomonadota</taxon>
        <taxon>Gammaproteobacteria</taxon>
        <taxon>Pseudomonadales</taxon>
        <taxon>Pseudomonadaceae</taxon>
        <taxon>Pseudomonas</taxon>
    </lineage>
</organism>
<keyword evidence="3" id="KW-1185">Reference proteome</keyword>
<evidence type="ECO:0000256" key="1">
    <source>
        <dbReference type="SAM" id="MobiDB-lite"/>
    </source>
</evidence>
<name>A0A7X1KS07_9PSED</name>
<evidence type="ECO:0000313" key="2">
    <source>
        <dbReference type="EMBL" id="MBC2676920.1"/>
    </source>
</evidence>
<gene>
    <name evidence="2" type="ORF">H7993_00820</name>
</gene>
<dbReference type="AlphaFoldDB" id="A0A7X1KS07"/>
<evidence type="ECO:0000313" key="3">
    <source>
        <dbReference type="Proteomes" id="UP000546173"/>
    </source>
</evidence>
<dbReference type="RefSeq" id="WP_185793106.1">
    <property type="nucleotide sequence ID" value="NZ_JACMYH010000001.1"/>
</dbReference>
<feature type="compositionally biased region" description="Polar residues" evidence="1">
    <location>
        <begin position="1"/>
        <end position="14"/>
    </location>
</feature>
<dbReference type="Proteomes" id="UP000546173">
    <property type="component" value="Unassembled WGS sequence"/>
</dbReference>
<comment type="caution">
    <text evidence="2">The sequence shown here is derived from an EMBL/GenBank/DDBJ whole genome shotgun (WGS) entry which is preliminary data.</text>
</comment>
<feature type="region of interest" description="Disordered" evidence="1">
    <location>
        <begin position="1"/>
        <end position="22"/>
    </location>
</feature>
<reference evidence="2 3" key="1">
    <citation type="submission" date="2020-08" db="EMBL/GenBank/DDBJ databases">
        <title>Pseudomonas sp. nov.</title>
        <authorList>
            <person name="Gieschler S."/>
            <person name="Fiedler G."/>
            <person name="Brinks E."/>
            <person name="Boehnlein C."/>
            <person name="Franz C.M.A.P."/>
            <person name="Kabisch J."/>
        </authorList>
    </citation>
    <scope>NUCLEOTIDE SEQUENCE [LARGE SCALE GENOMIC DNA]</scope>
    <source>
        <strain evidence="2 3">MBT-2</strain>
    </source>
</reference>
<protein>
    <submittedName>
        <fullName evidence="2">Uncharacterized protein</fullName>
    </submittedName>
</protein>
<proteinExistence type="predicted"/>
<accession>A0A7X1KS07</accession>